<gene>
    <name evidence="1" type="ORF">BRW65_22720</name>
</gene>
<dbReference type="EMBL" id="MPNT01000027">
    <property type="protein sequence ID" value="OJZ69428.1"/>
    <property type="molecule type" value="Genomic_DNA"/>
</dbReference>
<dbReference type="CDD" id="cd00090">
    <property type="entry name" value="HTH_ARSR"/>
    <property type="match status" value="1"/>
</dbReference>
<evidence type="ECO:0000313" key="2">
    <source>
        <dbReference type="Proteomes" id="UP000186438"/>
    </source>
</evidence>
<dbReference type="Gene3D" id="1.10.10.10">
    <property type="entry name" value="Winged helix-like DNA-binding domain superfamily/Winged helix DNA-binding domain"/>
    <property type="match status" value="1"/>
</dbReference>
<dbReference type="AlphaFoldDB" id="A0A1Q4HP15"/>
<dbReference type="Proteomes" id="UP000186438">
    <property type="component" value="Unassembled WGS sequence"/>
</dbReference>
<accession>A0A1Q4HP15</accession>
<proteinExistence type="predicted"/>
<evidence type="ECO:0000313" key="1">
    <source>
        <dbReference type="EMBL" id="OJZ69428.1"/>
    </source>
</evidence>
<dbReference type="InterPro" id="IPR036390">
    <property type="entry name" value="WH_DNA-bd_sf"/>
</dbReference>
<dbReference type="SUPFAM" id="SSF46785">
    <property type="entry name" value="Winged helix' DNA-binding domain"/>
    <property type="match status" value="1"/>
</dbReference>
<sequence>MRTAAPALLPVFRSQHQGQLLAQLLLDPGREYTVTDLARTLGVSKQTAQQEVERLVTAHVLRDRRQGRNRLISANPDHPAYTPLTQLTLLTFGPHTVIAEEFGAIPAVEQVLIFGSWAARYTGQPGPPANDIDVLAIGEPTRSDLFDAADRAQKRLQIPVNPEKATPAQWANPGQWALLTEIQQRPYVQVFPPQDAI</sequence>
<organism evidence="1 2">
    <name type="scientific">Mycobacterium paraffinicum</name>
    <dbReference type="NCBI Taxonomy" id="53378"/>
    <lineage>
        <taxon>Bacteria</taxon>
        <taxon>Bacillati</taxon>
        <taxon>Actinomycetota</taxon>
        <taxon>Actinomycetes</taxon>
        <taxon>Mycobacteriales</taxon>
        <taxon>Mycobacteriaceae</taxon>
        <taxon>Mycobacterium</taxon>
    </lineage>
</organism>
<keyword evidence="2" id="KW-1185">Reference proteome</keyword>
<name>A0A1Q4HP15_9MYCO</name>
<comment type="caution">
    <text evidence="1">The sequence shown here is derived from an EMBL/GenBank/DDBJ whole genome shotgun (WGS) entry which is preliminary data.</text>
</comment>
<dbReference type="OrthoDB" id="3526885at2"/>
<dbReference type="STRING" id="53378.BRW65_22720"/>
<dbReference type="InterPro" id="IPR036388">
    <property type="entry name" value="WH-like_DNA-bd_sf"/>
</dbReference>
<reference evidence="1 2" key="1">
    <citation type="submission" date="2016-11" db="EMBL/GenBank/DDBJ databases">
        <title>Genome sequences of unsequenced Mycobacteria.</title>
        <authorList>
            <person name="Greninger A.L."/>
            <person name="Fang F."/>
            <person name="Jerome K.R."/>
        </authorList>
    </citation>
    <scope>NUCLEOTIDE SEQUENCE [LARGE SCALE GENOMIC DNA]</scope>
    <source>
        <strain evidence="1 2">M11</strain>
    </source>
</reference>
<dbReference type="RefSeq" id="WP_065499191.1">
    <property type="nucleotide sequence ID" value="NZ_MPNT01000027.1"/>
</dbReference>
<protein>
    <submittedName>
        <fullName evidence="1">ArsR family transcriptional regulator</fullName>
    </submittedName>
</protein>
<dbReference type="InterPro" id="IPR011991">
    <property type="entry name" value="ArsR-like_HTH"/>
</dbReference>